<evidence type="ECO:0000256" key="1">
    <source>
        <dbReference type="SAM" id="MobiDB-lite"/>
    </source>
</evidence>
<dbReference type="EMBL" id="FNXT01000114">
    <property type="protein sequence ID" value="SZX60927.1"/>
    <property type="molecule type" value="Genomic_DNA"/>
</dbReference>
<gene>
    <name evidence="2" type="ORF">BQ4739_LOCUS1468</name>
</gene>
<sequence length="134" mass="14285">MAALAHHTAADEATKFVTGGSQLLGPLLAAVSHQDRTLRPPQGDLMLALAQQTRESSWKTTKRSRQQRDAFSLRRNASGASESEDLAFSVSPAANNATKLNSRSSGRSQQTQGPAAASSNLCWNFSLALQSSML</sequence>
<dbReference type="AlphaFoldDB" id="A0A383V5P1"/>
<proteinExistence type="predicted"/>
<reference evidence="2 3" key="1">
    <citation type="submission" date="2016-10" db="EMBL/GenBank/DDBJ databases">
        <authorList>
            <person name="Cai Z."/>
        </authorList>
    </citation>
    <scope>NUCLEOTIDE SEQUENCE [LARGE SCALE GENOMIC DNA]</scope>
</reference>
<dbReference type="Proteomes" id="UP000256970">
    <property type="component" value="Unassembled WGS sequence"/>
</dbReference>
<evidence type="ECO:0000313" key="2">
    <source>
        <dbReference type="EMBL" id="SZX60927.1"/>
    </source>
</evidence>
<name>A0A383V5P1_TETOB</name>
<accession>A0A383V5P1</accession>
<protein>
    <submittedName>
        <fullName evidence="2">Uncharacterized protein</fullName>
    </submittedName>
</protein>
<organism evidence="2 3">
    <name type="scientific">Tetradesmus obliquus</name>
    <name type="common">Green alga</name>
    <name type="synonym">Acutodesmus obliquus</name>
    <dbReference type="NCBI Taxonomy" id="3088"/>
    <lineage>
        <taxon>Eukaryota</taxon>
        <taxon>Viridiplantae</taxon>
        <taxon>Chlorophyta</taxon>
        <taxon>core chlorophytes</taxon>
        <taxon>Chlorophyceae</taxon>
        <taxon>CS clade</taxon>
        <taxon>Sphaeropleales</taxon>
        <taxon>Scenedesmaceae</taxon>
        <taxon>Tetradesmus</taxon>
    </lineage>
</organism>
<evidence type="ECO:0000313" key="3">
    <source>
        <dbReference type="Proteomes" id="UP000256970"/>
    </source>
</evidence>
<feature type="region of interest" description="Disordered" evidence="1">
    <location>
        <begin position="51"/>
        <end position="92"/>
    </location>
</feature>
<keyword evidence="3" id="KW-1185">Reference proteome</keyword>